<sequence length="57" mass="6482">MYKSQEAFLQSLVNNDQNLCQRLLKVEKFGGIAVLLLVLFQLAPVQTDLIFIRQCGI</sequence>
<reference evidence="2" key="1">
    <citation type="submission" date="2021-06" db="EMBL/GenBank/DDBJ databases">
        <authorList>
            <person name="Kallberg Y."/>
            <person name="Tangrot J."/>
            <person name="Rosling A."/>
        </authorList>
    </citation>
    <scope>NUCLEOTIDE SEQUENCE</scope>
    <source>
        <strain evidence="2">AZ414A</strain>
    </source>
</reference>
<evidence type="ECO:0000256" key="1">
    <source>
        <dbReference type="SAM" id="Phobius"/>
    </source>
</evidence>
<name>A0A9N9DGZ5_9GLOM</name>
<gene>
    <name evidence="2" type="ORF">DEBURN_LOCUS10939</name>
</gene>
<feature type="non-terminal residue" evidence="2">
    <location>
        <position position="57"/>
    </location>
</feature>
<proteinExistence type="predicted"/>
<keyword evidence="1" id="KW-0812">Transmembrane</keyword>
<dbReference type="EMBL" id="CAJVPK010004252">
    <property type="protein sequence ID" value="CAG8635206.1"/>
    <property type="molecule type" value="Genomic_DNA"/>
</dbReference>
<dbReference type="Proteomes" id="UP000789706">
    <property type="component" value="Unassembled WGS sequence"/>
</dbReference>
<evidence type="ECO:0000313" key="2">
    <source>
        <dbReference type="EMBL" id="CAG8635206.1"/>
    </source>
</evidence>
<feature type="non-terminal residue" evidence="2">
    <location>
        <position position="1"/>
    </location>
</feature>
<comment type="caution">
    <text evidence="2">The sequence shown here is derived from an EMBL/GenBank/DDBJ whole genome shotgun (WGS) entry which is preliminary data.</text>
</comment>
<dbReference type="AlphaFoldDB" id="A0A9N9DGZ5"/>
<organism evidence="2 3">
    <name type="scientific">Diversispora eburnea</name>
    <dbReference type="NCBI Taxonomy" id="1213867"/>
    <lineage>
        <taxon>Eukaryota</taxon>
        <taxon>Fungi</taxon>
        <taxon>Fungi incertae sedis</taxon>
        <taxon>Mucoromycota</taxon>
        <taxon>Glomeromycotina</taxon>
        <taxon>Glomeromycetes</taxon>
        <taxon>Diversisporales</taxon>
        <taxon>Diversisporaceae</taxon>
        <taxon>Diversispora</taxon>
    </lineage>
</organism>
<keyword evidence="1" id="KW-0472">Membrane</keyword>
<keyword evidence="3" id="KW-1185">Reference proteome</keyword>
<accession>A0A9N9DGZ5</accession>
<feature type="transmembrane region" description="Helical" evidence="1">
    <location>
        <begin position="32"/>
        <end position="52"/>
    </location>
</feature>
<evidence type="ECO:0000313" key="3">
    <source>
        <dbReference type="Proteomes" id="UP000789706"/>
    </source>
</evidence>
<protein>
    <submittedName>
        <fullName evidence="2">7223_t:CDS:1</fullName>
    </submittedName>
</protein>
<keyword evidence="1" id="KW-1133">Transmembrane helix</keyword>